<gene>
    <name evidence="1" type="ORF">COY32_05500</name>
</gene>
<organism evidence="1 2">
    <name type="scientific">candidate division WWE3 bacterium CG_4_10_14_0_2_um_filter_41_14</name>
    <dbReference type="NCBI Taxonomy" id="1975072"/>
    <lineage>
        <taxon>Bacteria</taxon>
        <taxon>Katanobacteria</taxon>
    </lineage>
</organism>
<evidence type="ECO:0008006" key="3">
    <source>
        <dbReference type="Google" id="ProtNLM"/>
    </source>
</evidence>
<proteinExistence type="predicted"/>
<dbReference type="EMBL" id="PFNL01000146">
    <property type="protein sequence ID" value="PIZ45206.1"/>
    <property type="molecule type" value="Genomic_DNA"/>
</dbReference>
<sequence>MKIFLSNQGNLRNFKSFARSLDLSNPDKLVISTHDKWVTVHPANLVVAAALAIQAGKKNTEIIGKVPETGRYLDRMGLYELTKTPSPFIYHKKEEAGRFVPIKIIKTSADQSRFITDVIPLLHLSEENAIVVKYIIGELVRNVLEHSFAKDGAIVAAQYYKKTNRVSIGICDTGIGIWKSINTYWHPKNDIDAIKLALVPGITGTTRREGGTSENAGAGLFFIKSIAKITRNYFVIYSGSAQYTLLKHKKRIKGLPRLYADPNRDPHSETNTVPRFQGTLVAVDLSLDETPEFNYLLSNIGDIYDKSIRERKRAKYMTPKFI</sequence>
<dbReference type="Proteomes" id="UP000228920">
    <property type="component" value="Unassembled WGS sequence"/>
</dbReference>
<evidence type="ECO:0000313" key="1">
    <source>
        <dbReference type="EMBL" id="PIZ45206.1"/>
    </source>
</evidence>
<dbReference type="InterPro" id="IPR036890">
    <property type="entry name" value="HATPase_C_sf"/>
</dbReference>
<dbReference type="SUPFAM" id="SSF55874">
    <property type="entry name" value="ATPase domain of HSP90 chaperone/DNA topoisomerase II/histidine kinase"/>
    <property type="match status" value="1"/>
</dbReference>
<protein>
    <recommendedName>
        <fullName evidence="3">Histidine kinase/HSP90-like ATPase domain-containing protein</fullName>
    </recommendedName>
</protein>
<evidence type="ECO:0000313" key="2">
    <source>
        <dbReference type="Proteomes" id="UP000228920"/>
    </source>
</evidence>
<accession>A0A2M7TGL7</accession>
<name>A0A2M7TGL7_UNCKA</name>
<dbReference type="AlphaFoldDB" id="A0A2M7TGL7"/>
<reference evidence="2" key="1">
    <citation type="submission" date="2017-09" db="EMBL/GenBank/DDBJ databases">
        <title>Depth-based differentiation of microbial function through sediment-hosted aquifers and enrichment of novel symbionts in the deep terrestrial subsurface.</title>
        <authorList>
            <person name="Probst A.J."/>
            <person name="Ladd B."/>
            <person name="Jarett J.K."/>
            <person name="Geller-Mcgrath D.E."/>
            <person name="Sieber C.M.K."/>
            <person name="Emerson J.B."/>
            <person name="Anantharaman K."/>
            <person name="Thomas B.C."/>
            <person name="Malmstrom R."/>
            <person name="Stieglmeier M."/>
            <person name="Klingl A."/>
            <person name="Woyke T."/>
            <person name="Ryan C.M."/>
            <person name="Banfield J.F."/>
        </authorList>
    </citation>
    <scope>NUCLEOTIDE SEQUENCE [LARGE SCALE GENOMIC DNA]</scope>
</reference>
<dbReference type="Gene3D" id="3.30.565.10">
    <property type="entry name" value="Histidine kinase-like ATPase, C-terminal domain"/>
    <property type="match status" value="1"/>
</dbReference>
<comment type="caution">
    <text evidence="1">The sequence shown here is derived from an EMBL/GenBank/DDBJ whole genome shotgun (WGS) entry which is preliminary data.</text>
</comment>